<name>A0A0K6IGW2_9GAMM</name>
<evidence type="ECO:0008006" key="3">
    <source>
        <dbReference type="Google" id="ProtNLM"/>
    </source>
</evidence>
<evidence type="ECO:0000313" key="2">
    <source>
        <dbReference type="Proteomes" id="UP000182769"/>
    </source>
</evidence>
<protein>
    <recommendedName>
        <fullName evidence="3">Tryptophan synthase subunit beta like protein</fullName>
    </recommendedName>
</protein>
<gene>
    <name evidence="1" type="ORF">Ga0061065_101192</name>
</gene>
<dbReference type="STRING" id="1137284.GCA_001418205_00192"/>
<keyword evidence="2" id="KW-1185">Reference proteome</keyword>
<accession>A0A0K6IGW2</accession>
<dbReference type="RefSeq" id="WP_055461331.1">
    <property type="nucleotide sequence ID" value="NZ_CYHG01000001.1"/>
</dbReference>
<dbReference type="Proteomes" id="UP000182769">
    <property type="component" value="Unassembled WGS sequence"/>
</dbReference>
<proteinExistence type="predicted"/>
<reference evidence="2" key="1">
    <citation type="submission" date="2015-08" db="EMBL/GenBank/DDBJ databases">
        <authorList>
            <person name="Varghese N."/>
        </authorList>
    </citation>
    <scope>NUCLEOTIDE SEQUENCE [LARGE SCALE GENOMIC DNA]</scope>
    <source>
        <strain evidence="2">JCM 18476</strain>
    </source>
</reference>
<evidence type="ECO:0000313" key="1">
    <source>
        <dbReference type="EMBL" id="CUB02359.1"/>
    </source>
</evidence>
<dbReference type="AlphaFoldDB" id="A0A0K6IGW2"/>
<organism evidence="1 2">
    <name type="scientific">Marinomonas fungiae</name>
    <dbReference type="NCBI Taxonomy" id="1137284"/>
    <lineage>
        <taxon>Bacteria</taxon>
        <taxon>Pseudomonadati</taxon>
        <taxon>Pseudomonadota</taxon>
        <taxon>Gammaproteobacteria</taxon>
        <taxon>Oceanospirillales</taxon>
        <taxon>Oceanospirillaceae</taxon>
        <taxon>Marinomonas</taxon>
    </lineage>
</organism>
<dbReference type="EMBL" id="CYHG01000001">
    <property type="protein sequence ID" value="CUB02359.1"/>
    <property type="molecule type" value="Genomic_DNA"/>
</dbReference>
<dbReference type="OrthoDB" id="8527830at2"/>
<sequence>MLYAKVNEQGAIIDVAPFQNEDFTVLVSPNDPHVAQLLASKLDQQSSQELLSSSDQEMMRILEDLIDLLTEKHLIQFTELPMAAQKKLLSRKFVRGIHSGNNDNLIGDIRDDDALI</sequence>